<dbReference type="InterPro" id="IPR051532">
    <property type="entry name" value="Ester_Hydrolysis_Enzymes"/>
</dbReference>
<evidence type="ECO:0000313" key="6">
    <source>
        <dbReference type="Proteomes" id="UP000826661"/>
    </source>
</evidence>
<keyword evidence="6" id="KW-1185">Reference proteome</keyword>
<dbReference type="GO" id="GO:0004622">
    <property type="term" value="F:phosphatidylcholine lysophospholipase activity"/>
    <property type="evidence" value="ECO:0007669"/>
    <property type="project" value="TreeGrafter"/>
</dbReference>
<gene>
    <name evidence="5" type="ORF">H0G86_008978</name>
</gene>
<sequence length="1038" mass="114023">MASSPRAALCLLAHLLLLFSSVLATPLTHNRTLSDDDALAELWSHHYRPKAARAGADKPFYLRIMPLGASITAGVGTDPQNGYRKPLRDQLRWEGWPVNMVGSQSNGDPEKFKDRQHEGHPGAVVSDMIKNAGMGIDTKPNLILINCGTNDANPKTGQDVDGTAARMELLLNYLYEEVEGVTIILSTLIPYLDNEANNNVNKINPGYRDLYKRFRDAGKKIGLAELNNGFLDTSTDYHDIMHPNEKGAAKLAAVWDLAIAEVEKAGFLTKPIDTGVDDDTTVDCDPEKGAGRGPVKTQQGWGEDDGPYRHFQTVRGYITESGAFNAGSRVSFAQLVNLGGADPGGEFDELINCVDKGTSDDPTPGTCRMYLNDGGNIAVTGVTIDVGLECLIRGHRWGDVNGDGLDDFICINLDGNMYVSINRGGNPPKFEPLENGGLIKEGYSWGPQDRVRLGDIDGDGRLDYCAIDDKGDIYCWRNGGVGDAPTETYGGYWQSFVVGEETFPAKGEAEGIQGVNLVDINGDGRSDWVYLHKDGSSEIWINQRGDSDADGKGLRPHWVEATAAHPAIPELKDRTELVFGRISGSGRADLIWNRIADEKYVQSYAYTNKGSGGTQRKGDGVHYCDMFGRGHDDYLWVSAEGEITLFENIKSPPNWGQHGKIISIGRERKSIHFGDWDGDGLCDILAVERHTGRVEMWRNTYKDGATSPTFSGPTWVVNDALCKEGWGRGLYDQGLRFGDLDGDGRVDYLCMEKDARTVGHLNKAGGLEDKGQIKFAPAERLDRANFKWADVNGDGKVDLIWVDKFKAGARVWRNGGFIPAGGSSMTWIDLGTRFEGHGRGQNIHFPTLGELGRADYHDVYPGTALANTWLNECSGGDDYPEPIDPNLPKPPVPVSKPSTDTGIADWWLVLDRQTQDPDHTPFPTIIVNYYGVPSYKESINVCDSDATWSITADSADTDIVDDQYTTGIKDVFGDTCNYVNVDGYTKYEDYDVGQLIGYLNCAKWDRVECVKTEHSLQLCFLGFGLSVYAQSLVKCSYY</sequence>
<dbReference type="SUPFAM" id="SSF52266">
    <property type="entry name" value="SGNH hydrolase"/>
    <property type="match status" value="1"/>
</dbReference>
<dbReference type="Proteomes" id="UP000826661">
    <property type="component" value="Chromosome V"/>
</dbReference>
<feature type="chain" id="PRO_5034415918" evidence="3">
    <location>
        <begin position="25"/>
        <end position="1038"/>
    </location>
</feature>
<dbReference type="InterPro" id="IPR028994">
    <property type="entry name" value="Integrin_alpha_N"/>
</dbReference>
<evidence type="ECO:0000256" key="1">
    <source>
        <dbReference type="ARBA" id="ARBA00022729"/>
    </source>
</evidence>
<dbReference type="PANTHER" id="PTHR30383">
    <property type="entry name" value="THIOESTERASE 1/PROTEASE 1/LYSOPHOSPHOLIPASE L1"/>
    <property type="match status" value="1"/>
</dbReference>
<dbReference type="InterPro" id="IPR013517">
    <property type="entry name" value="FG-GAP"/>
</dbReference>
<evidence type="ECO:0000259" key="4">
    <source>
        <dbReference type="Pfam" id="PF13472"/>
    </source>
</evidence>
<feature type="region of interest" description="Disordered" evidence="2">
    <location>
        <begin position="278"/>
        <end position="306"/>
    </location>
</feature>
<dbReference type="EMBL" id="CP075868">
    <property type="protein sequence ID" value="QYT01969.1"/>
    <property type="molecule type" value="Genomic_DNA"/>
</dbReference>
<dbReference type="InterPro" id="IPR036514">
    <property type="entry name" value="SGNH_hydro_sf"/>
</dbReference>
<dbReference type="Pfam" id="PF13517">
    <property type="entry name" value="FG-GAP_3"/>
    <property type="match status" value="2"/>
</dbReference>
<feature type="signal peptide" evidence="3">
    <location>
        <begin position="1"/>
        <end position="24"/>
    </location>
</feature>
<name>A0A8G0LIK0_9HYPO</name>
<keyword evidence="1 3" id="KW-0732">Signal</keyword>
<dbReference type="Gene3D" id="3.40.50.1110">
    <property type="entry name" value="SGNH hydrolase"/>
    <property type="match status" value="1"/>
</dbReference>
<dbReference type="Gene3D" id="2.130.10.130">
    <property type="entry name" value="Integrin alpha, N-terminal"/>
    <property type="match status" value="1"/>
</dbReference>
<organism evidence="5 6">
    <name type="scientific">Trichoderma simmonsii</name>
    <dbReference type="NCBI Taxonomy" id="1491479"/>
    <lineage>
        <taxon>Eukaryota</taxon>
        <taxon>Fungi</taxon>
        <taxon>Dikarya</taxon>
        <taxon>Ascomycota</taxon>
        <taxon>Pezizomycotina</taxon>
        <taxon>Sordariomycetes</taxon>
        <taxon>Hypocreomycetidae</taxon>
        <taxon>Hypocreales</taxon>
        <taxon>Hypocreaceae</taxon>
        <taxon>Trichoderma</taxon>
    </lineage>
</organism>
<proteinExistence type="predicted"/>
<dbReference type="AlphaFoldDB" id="A0A8G0LIK0"/>
<feature type="domain" description="SGNH hydrolase-type esterase" evidence="4">
    <location>
        <begin position="67"/>
        <end position="249"/>
    </location>
</feature>
<evidence type="ECO:0000313" key="5">
    <source>
        <dbReference type="EMBL" id="QYT01969.1"/>
    </source>
</evidence>
<dbReference type="Pfam" id="PF13472">
    <property type="entry name" value="Lipase_GDSL_2"/>
    <property type="match status" value="1"/>
</dbReference>
<protein>
    <submittedName>
        <fullName evidence="5">Esterase</fullName>
    </submittedName>
</protein>
<evidence type="ECO:0000256" key="3">
    <source>
        <dbReference type="SAM" id="SignalP"/>
    </source>
</evidence>
<accession>A0A8G0LIK0</accession>
<evidence type="ECO:0000256" key="2">
    <source>
        <dbReference type="SAM" id="MobiDB-lite"/>
    </source>
</evidence>
<reference evidence="5 6" key="1">
    <citation type="journal article" date="2021" name="BMC Genomics">
        <title>Telomere-to-telomere genome assembly of asparaginase-producing Trichoderma simmonsii.</title>
        <authorList>
            <person name="Chung D."/>
            <person name="Kwon Y.M."/>
            <person name="Yang Y."/>
        </authorList>
    </citation>
    <scope>NUCLEOTIDE SEQUENCE [LARGE SCALE GENOMIC DNA]</scope>
    <source>
        <strain evidence="5 6">GH-Sj1</strain>
    </source>
</reference>
<dbReference type="SUPFAM" id="SSF69318">
    <property type="entry name" value="Integrin alpha N-terminal domain"/>
    <property type="match status" value="2"/>
</dbReference>
<dbReference type="PANTHER" id="PTHR30383:SF31">
    <property type="entry name" value="SGNH HYDROLASE-TYPE ESTERASE DOMAIN-CONTAINING PROTEIN-RELATED"/>
    <property type="match status" value="1"/>
</dbReference>
<dbReference type="InterPro" id="IPR013830">
    <property type="entry name" value="SGNH_hydro"/>
</dbReference>